<dbReference type="OrthoDB" id="9803889at2"/>
<evidence type="ECO:0000256" key="2">
    <source>
        <dbReference type="ARBA" id="ARBA00008016"/>
    </source>
</evidence>
<keyword evidence="8 9" id="KW-0238">DNA-binding</keyword>
<keyword evidence="13" id="KW-1185">Reference proteome</keyword>
<proteinExistence type="inferred from homology"/>
<dbReference type="InterPro" id="IPR027417">
    <property type="entry name" value="P-loop_NTPase"/>
</dbReference>
<dbReference type="GO" id="GO:0006302">
    <property type="term" value="P:double-strand break repair"/>
    <property type="evidence" value="ECO:0007669"/>
    <property type="project" value="TreeGrafter"/>
</dbReference>
<feature type="binding site" evidence="9">
    <location>
        <begin position="30"/>
        <end position="37"/>
    </location>
    <ligand>
        <name>ATP</name>
        <dbReference type="ChEBI" id="CHEBI:30616"/>
    </ligand>
</feature>
<dbReference type="Gene3D" id="3.40.50.300">
    <property type="entry name" value="P-loop containing nucleotide triphosphate hydrolases"/>
    <property type="match status" value="1"/>
</dbReference>
<dbReference type="AlphaFoldDB" id="A0A0U2ZB49"/>
<comment type="subcellular location">
    <subcellularLocation>
        <location evidence="1 9 10">Cytoplasm</location>
    </subcellularLocation>
</comment>
<keyword evidence="6 9" id="KW-0547">Nucleotide-binding</keyword>
<comment type="similarity">
    <text evidence="2 9 10">Belongs to the RecF family.</text>
</comment>
<protein>
    <recommendedName>
        <fullName evidence="3 9">DNA replication and repair protein RecF</fullName>
    </recommendedName>
</protein>
<evidence type="ECO:0000256" key="9">
    <source>
        <dbReference type="HAMAP-Rule" id="MF_00365"/>
    </source>
</evidence>
<evidence type="ECO:0000313" key="13">
    <source>
        <dbReference type="Proteomes" id="UP000068447"/>
    </source>
</evidence>
<evidence type="ECO:0000259" key="11">
    <source>
        <dbReference type="Pfam" id="PF02463"/>
    </source>
</evidence>
<dbReference type="Proteomes" id="UP000068447">
    <property type="component" value="Chromosome"/>
</dbReference>
<dbReference type="EMBL" id="CP013650">
    <property type="protein sequence ID" value="ALT00148.1"/>
    <property type="molecule type" value="Genomic_DNA"/>
</dbReference>
<evidence type="ECO:0000313" key="12">
    <source>
        <dbReference type="EMBL" id="ALT00148.1"/>
    </source>
</evidence>
<evidence type="ECO:0000256" key="4">
    <source>
        <dbReference type="ARBA" id="ARBA00022490"/>
    </source>
</evidence>
<keyword evidence="9 10" id="KW-0742">SOS response</keyword>
<dbReference type="GO" id="GO:0003697">
    <property type="term" value="F:single-stranded DNA binding"/>
    <property type="evidence" value="ECO:0007669"/>
    <property type="project" value="UniProtKB-UniRule"/>
</dbReference>
<evidence type="ECO:0000256" key="7">
    <source>
        <dbReference type="ARBA" id="ARBA00022840"/>
    </source>
</evidence>
<feature type="domain" description="RecF/RecN/SMC N-terminal" evidence="11">
    <location>
        <begin position="3"/>
        <end position="355"/>
    </location>
</feature>
<comment type="function">
    <text evidence="9 10">The RecF protein is involved in DNA metabolism; it is required for DNA replication and normal SOS inducibility. RecF binds preferentially to single-stranded, linear DNA. It also seems to bind ATP.</text>
</comment>
<keyword evidence="4 9" id="KW-0963">Cytoplasm</keyword>
<name>A0A0U2ZB49_9ALTE</name>
<evidence type="ECO:0000256" key="10">
    <source>
        <dbReference type="RuleBase" id="RU000578"/>
    </source>
</evidence>
<accession>A0A0U2ZB49</accession>
<dbReference type="GO" id="GO:0005737">
    <property type="term" value="C:cytoplasm"/>
    <property type="evidence" value="ECO:0007669"/>
    <property type="project" value="UniProtKB-SubCell"/>
</dbReference>
<dbReference type="InterPro" id="IPR001238">
    <property type="entry name" value="DNA-binding_RecF"/>
</dbReference>
<evidence type="ECO:0000256" key="1">
    <source>
        <dbReference type="ARBA" id="ARBA00004496"/>
    </source>
</evidence>
<dbReference type="NCBIfam" id="TIGR00611">
    <property type="entry name" value="recf"/>
    <property type="match status" value="1"/>
</dbReference>
<dbReference type="Pfam" id="PF02463">
    <property type="entry name" value="SMC_N"/>
    <property type="match status" value="1"/>
</dbReference>
<dbReference type="RefSeq" id="WP_062483624.1">
    <property type="nucleotide sequence ID" value="NZ_CP013650.1"/>
</dbReference>
<dbReference type="Gene3D" id="1.20.1050.90">
    <property type="entry name" value="RecF/RecN/SMC, N-terminal domain"/>
    <property type="match status" value="1"/>
</dbReference>
<organism evidence="12 13">
    <name type="scientific">Lacimicrobium alkaliphilum</name>
    <dbReference type="NCBI Taxonomy" id="1526571"/>
    <lineage>
        <taxon>Bacteria</taxon>
        <taxon>Pseudomonadati</taxon>
        <taxon>Pseudomonadota</taxon>
        <taxon>Gammaproteobacteria</taxon>
        <taxon>Alteromonadales</taxon>
        <taxon>Alteromonadaceae</taxon>
        <taxon>Lacimicrobium</taxon>
    </lineage>
</organism>
<dbReference type="STRING" id="1526571.AT746_19000"/>
<dbReference type="PANTHER" id="PTHR32182">
    <property type="entry name" value="DNA REPLICATION AND REPAIR PROTEIN RECF"/>
    <property type="match status" value="1"/>
</dbReference>
<gene>
    <name evidence="9" type="primary">recF</name>
    <name evidence="12" type="ORF">AT746_19000</name>
</gene>
<reference evidence="12 13" key="1">
    <citation type="submission" date="2015-12" db="EMBL/GenBank/DDBJ databases">
        <title>Complete genome of Lacimicrobium alkaliphilum KCTC 32984.</title>
        <authorList>
            <person name="Kim S.-G."/>
            <person name="Lee Y.-J."/>
        </authorList>
    </citation>
    <scope>NUCLEOTIDE SEQUENCE [LARGE SCALE GENOMIC DNA]</scope>
    <source>
        <strain evidence="12 13">YelD216</strain>
    </source>
</reference>
<dbReference type="GO" id="GO:0005524">
    <property type="term" value="F:ATP binding"/>
    <property type="evidence" value="ECO:0007669"/>
    <property type="project" value="UniProtKB-UniRule"/>
</dbReference>
<keyword evidence="5 9" id="KW-0235">DNA replication</keyword>
<dbReference type="SUPFAM" id="SSF52540">
    <property type="entry name" value="P-loop containing nucleoside triphosphate hydrolases"/>
    <property type="match status" value="1"/>
</dbReference>
<evidence type="ECO:0000256" key="6">
    <source>
        <dbReference type="ARBA" id="ARBA00022741"/>
    </source>
</evidence>
<dbReference type="PROSITE" id="PS00618">
    <property type="entry name" value="RECF_2"/>
    <property type="match status" value="1"/>
</dbReference>
<keyword evidence="9 10" id="KW-0227">DNA damage</keyword>
<evidence type="ECO:0000256" key="5">
    <source>
        <dbReference type="ARBA" id="ARBA00022705"/>
    </source>
</evidence>
<dbReference type="PANTHER" id="PTHR32182:SF0">
    <property type="entry name" value="DNA REPLICATION AND REPAIR PROTEIN RECF"/>
    <property type="match status" value="1"/>
</dbReference>
<evidence type="ECO:0000256" key="8">
    <source>
        <dbReference type="ARBA" id="ARBA00023125"/>
    </source>
</evidence>
<keyword evidence="7 9" id="KW-0067">ATP-binding</keyword>
<dbReference type="GO" id="GO:0006260">
    <property type="term" value="P:DNA replication"/>
    <property type="evidence" value="ECO:0007669"/>
    <property type="project" value="UniProtKB-UniRule"/>
</dbReference>
<dbReference type="InterPro" id="IPR003395">
    <property type="entry name" value="RecF/RecN/SMC_N"/>
</dbReference>
<keyword evidence="9 10" id="KW-0234">DNA repair</keyword>
<dbReference type="KEGG" id="lal:AT746_19000"/>
<dbReference type="HAMAP" id="MF_00365">
    <property type="entry name" value="RecF"/>
    <property type="match status" value="1"/>
</dbReference>
<dbReference type="GO" id="GO:0009432">
    <property type="term" value="P:SOS response"/>
    <property type="evidence" value="ECO:0007669"/>
    <property type="project" value="UniProtKB-UniRule"/>
</dbReference>
<sequence>MRLDDVQINQFRNLSDVRLRPAAELNLIIGDNGSGKSSLLEAIHYLGFGRSFRTLKHVNVINRDAQQFTLFCRATDNTGHPVNLGYQRERQGEPVIKANGEVLKKVSDLARLFPVQLFTPNSSDVITGAPRMRRRFLDWGVFHVEHGFLDASVTYQKLLRQSNALIRQKPAAKNDMLGYWLTQLGEAGKKIDSYRASFFSSLKPYLLANLKDFLPEFSFEISYHSGWDNSSDLTNVLLQQQEKDRRFGHVSSGPHKADLRLRADNVAVQEVLSRGQLRMFVAALLLAQAQLLHQKKSRSCVFLLDDIGAELDAERRQIFVDALLSTSAQVFITAIEKEQINFVENYKDKKVFHVEHGQVREE</sequence>
<evidence type="ECO:0000256" key="3">
    <source>
        <dbReference type="ARBA" id="ARBA00020170"/>
    </source>
</evidence>
<dbReference type="InterPro" id="IPR042174">
    <property type="entry name" value="RecF_2"/>
</dbReference>
<dbReference type="GO" id="GO:0000731">
    <property type="term" value="P:DNA synthesis involved in DNA repair"/>
    <property type="evidence" value="ECO:0007669"/>
    <property type="project" value="TreeGrafter"/>
</dbReference>
<dbReference type="InterPro" id="IPR018078">
    <property type="entry name" value="DNA-binding_RecF_CS"/>
</dbReference>